<dbReference type="OrthoDB" id="3777963at2"/>
<dbReference type="Pfam" id="PF04542">
    <property type="entry name" value="Sigma70_r2"/>
    <property type="match status" value="1"/>
</dbReference>
<dbReference type="Gene3D" id="1.10.10.10">
    <property type="entry name" value="Winged helix-like DNA-binding domain superfamily/Winged helix DNA-binding domain"/>
    <property type="match status" value="1"/>
</dbReference>
<dbReference type="SUPFAM" id="SSF88946">
    <property type="entry name" value="Sigma2 domain of RNA polymerase sigma factors"/>
    <property type="match status" value="1"/>
</dbReference>
<name>A0A516GBM5_9MICO</name>
<keyword evidence="3" id="KW-0731">Sigma factor</keyword>
<accession>A0A516GBM5</accession>
<evidence type="ECO:0000256" key="4">
    <source>
        <dbReference type="ARBA" id="ARBA00023125"/>
    </source>
</evidence>
<dbReference type="GO" id="GO:0006352">
    <property type="term" value="P:DNA-templated transcription initiation"/>
    <property type="evidence" value="ECO:0007669"/>
    <property type="project" value="InterPro"/>
</dbReference>
<reference evidence="8 9" key="1">
    <citation type="submission" date="2019-07" db="EMBL/GenBank/DDBJ databases">
        <title>complete genome sequencing of Ornithinimicrobium sp. H23M54.</title>
        <authorList>
            <person name="Bae J.-W."/>
            <person name="Lee S.-Y."/>
        </authorList>
    </citation>
    <scope>NUCLEOTIDE SEQUENCE [LARGE SCALE GENOMIC DNA]</scope>
    <source>
        <strain evidence="8 9">H23M54</strain>
    </source>
</reference>
<sequence>MSRQHGEQDFEEFYRATAPRVVHLVYATTGDMTIAQDSAQEAFARAWQRWSQISTYDEPLAWVRTVARRIAISAWRKKGAQDRAYVRHGAAASVDGPGVDRVAVLEALQTLSDPIRESVALYYIADLSIEQIAQETGAAVGTVKSHLHRGRRQLAEALEIKENDHA</sequence>
<dbReference type="SUPFAM" id="SSF88659">
    <property type="entry name" value="Sigma3 and sigma4 domains of RNA polymerase sigma factors"/>
    <property type="match status" value="1"/>
</dbReference>
<keyword evidence="9" id="KW-1185">Reference proteome</keyword>
<dbReference type="GO" id="GO:0003677">
    <property type="term" value="F:DNA binding"/>
    <property type="evidence" value="ECO:0007669"/>
    <property type="project" value="UniProtKB-KW"/>
</dbReference>
<evidence type="ECO:0000313" key="9">
    <source>
        <dbReference type="Proteomes" id="UP000315395"/>
    </source>
</evidence>
<dbReference type="Pfam" id="PF08281">
    <property type="entry name" value="Sigma70_r4_2"/>
    <property type="match status" value="1"/>
</dbReference>
<dbReference type="KEGG" id="orz:FNH13_11820"/>
<evidence type="ECO:0000313" key="8">
    <source>
        <dbReference type="EMBL" id="QDO88927.1"/>
    </source>
</evidence>
<evidence type="ECO:0000256" key="3">
    <source>
        <dbReference type="ARBA" id="ARBA00023082"/>
    </source>
</evidence>
<dbReference type="EMBL" id="CP041616">
    <property type="protein sequence ID" value="QDO88927.1"/>
    <property type="molecule type" value="Genomic_DNA"/>
</dbReference>
<dbReference type="InterPro" id="IPR013325">
    <property type="entry name" value="RNA_pol_sigma_r2"/>
</dbReference>
<dbReference type="Gene3D" id="1.10.1740.10">
    <property type="match status" value="1"/>
</dbReference>
<dbReference type="InterPro" id="IPR036388">
    <property type="entry name" value="WH-like_DNA-bd_sf"/>
</dbReference>
<protein>
    <submittedName>
        <fullName evidence="8">SigE family RNA polymerase sigma factor</fullName>
    </submittedName>
</protein>
<evidence type="ECO:0000256" key="1">
    <source>
        <dbReference type="ARBA" id="ARBA00010641"/>
    </source>
</evidence>
<evidence type="ECO:0000256" key="2">
    <source>
        <dbReference type="ARBA" id="ARBA00023015"/>
    </source>
</evidence>
<evidence type="ECO:0000259" key="6">
    <source>
        <dbReference type="Pfam" id="PF04542"/>
    </source>
</evidence>
<dbReference type="InterPro" id="IPR013249">
    <property type="entry name" value="RNA_pol_sigma70_r4_t2"/>
</dbReference>
<feature type="domain" description="RNA polymerase sigma factor 70 region 4 type 2" evidence="7">
    <location>
        <begin position="102"/>
        <end position="154"/>
    </location>
</feature>
<evidence type="ECO:0000256" key="5">
    <source>
        <dbReference type="ARBA" id="ARBA00023163"/>
    </source>
</evidence>
<dbReference type="InterPro" id="IPR013324">
    <property type="entry name" value="RNA_pol_sigma_r3/r4-like"/>
</dbReference>
<gene>
    <name evidence="8" type="ORF">FNH13_11820</name>
</gene>
<keyword evidence="5" id="KW-0804">Transcription</keyword>
<evidence type="ECO:0000259" key="7">
    <source>
        <dbReference type="Pfam" id="PF08281"/>
    </source>
</evidence>
<dbReference type="InterPro" id="IPR039425">
    <property type="entry name" value="RNA_pol_sigma-70-like"/>
</dbReference>
<keyword evidence="2" id="KW-0805">Transcription regulation</keyword>
<feature type="domain" description="RNA polymerase sigma-70 region 2" evidence="6">
    <location>
        <begin position="13"/>
        <end position="79"/>
    </location>
</feature>
<dbReference type="InterPro" id="IPR007627">
    <property type="entry name" value="RNA_pol_sigma70_r2"/>
</dbReference>
<proteinExistence type="inferred from homology"/>
<organism evidence="8 9">
    <name type="scientific">Ornithinimicrobium ciconiae</name>
    <dbReference type="NCBI Taxonomy" id="2594265"/>
    <lineage>
        <taxon>Bacteria</taxon>
        <taxon>Bacillati</taxon>
        <taxon>Actinomycetota</taxon>
        <taxon>Actinomycetes</taxon>
        <taxon>Micrococcales</taxon>
        <taxon>Ornithinimicrobiaceae</taxon>
        <taxon>Ornithinimicrobium</taxon>
    </lineage>
</organism>
<keyword evidence="4" id="KW-0238">DNA-binding</keyword>
<dbReference type="CDD" id="cd06171">
    <property type="entry name" value="Sigma70_r4"/>
    <property type="match status" value="1"/>
</dbReference>
<dbReference type="PANTHER" id="PTHR43133">
    <property type="entry name" value="RNA POLYMERASE ECF-TYPE SIGMA FACTO"/>
    <property type="match status" value="1"/>
</dbReference>
<dbReference type="GO" id="GO:0016987">
    <property type="term" value="F:sigma factor activity"/>
    <property type="evidence" value="ECO:0007669"/>
    <property type="project" value="UniProtKB-KW"/>
</dbReference>
<dbReference type="AlphaFoldDB" id="A0A516GBM5"/>
<dbReference type="Proteomes" id="UP000315395">
    <property type="component" value="Chromosome"/>
</dbReference>
<comment type="similarity">
    <text evidence="1">Belongs to the sigma-70 factor family. ECF subfamily.</text>
</comment>
<dbReference type="PANTHER" id="PTHR43133:SF50">
    <property type="entry name" value="ECF RNA POLYMERASE SIGMA FACTOR SIGM"/>
    <property type="match status" value="1"/>
</dbReference>
<dbReference type="RefSeq" id="WP_143783604.1">
    <property type="nucleotide sequence ID" value="NZ_CP041616.1"/>
</dbReference>